<dbReference type="GeneID" id="19243583"/>
<protein>
    <submittedName>
        <fullName evidence="1">Uncharacterized protein</fullName>
    </submittedName>
</protein>
<accession>U1GLX6</accession>
<dbReference type="HOGENOM" id="CLU_619841_0_0_1"/>
<organism evidence="1 2">
    <name type="scientific">Endocarpon pusillum (strain Z07020 / HMAS-L-300199)</name>
    <name type="common">Lichen-forming fungus</name>
    <dbReference type="NCBI Taxonomy" id="1263415"/>
    <lineage>
        <taxon>Eukaryota</taxon>
        <taxon>Fungi</taxon>
        <taxon>Dikarya</taxon>
        <taxon>Ascomycota</taxon>
        <taxon>Pezizomycotina</taxon>
        <taxon>Eurotiomycetes</taxon>
        <taxon>Chaetothyriomycetidae</taxon>
        <taxon>Verrucariales</taxon>
        <taxon>Verrucariaceae</taxon>
        <taxon>Endocarpon</taxon>
    </lineage>
</organism>
<gene>
    <name evidence="1" type="ORF">EPUS_08739</name>
</gene>
<dbReference type="EMBL" id="KE721016">
    <property type="protein sequence ID" value="ERF72911.1"/>
    <property type="molecule type" value="Genomic_DNA"/>
</dbReference>
<dbReference type="AlphaFoldDB" id="U1GLX6"/>
<reference evidence="2" key="1">
    <citation type="journal article" date="2014" name="BMC Genomics">
        <title>Genome characteristics reveal the impact of lichenization on lichen-forming fungus Endocarpon pusillum Hedwig (Verrucariales, Ascomycota).</title>
        <authorList>
            <person name="Wang Y.-Y."/>
            <person name="Liu B."/>
            <person name="Zhang X.-Y."/>
            <person name="Zhou Q.-M."/>
            <person name="Zhang T."/>
            <person name="Li H."/>
            <person name="Yu Y.-F."/>
            <person name="Zhang X.-L."/>
            <person name="Hao X.-Y."/>
            <person name="Wang M."/>
            <person name="Wang L."/>
            <person name="Wei J.-C."/>
        </authorList>
    </citation>
    <scope>NUCLEOTIDE SEQUENCE [LARGE SCALE GENOMIC DNA]</scope>
    <source>
        <strain evidence="2">Z07020 / HMAS-L-300199</strain>
    </source>
</reference>
<dbReference type="Proteomes" id="UP000019373">
    <property type="component" value="Unassembled WGS sequence"/>
</dbReference>
<sequence>MNAEEFRAKAVSGEVPIKGHDQVLRIAYLYMHQGDWYGSNNGVLGEVEKLHTRGWSFGQGELAFNRSLDTFYVAQIAAGIFRWSDQMESELPSADDFDTFYAQHHHSLLSPTRPTRPPQGTGHLTRLPRWAYNASRTAWRQPTLPAASQTQIALSTLQQTISRQRGAGYPSVSPYSETQARFWLERMGMYSARAAPKEAWRRYNFGAKVAQGWYDMWKWEAYYSRNRWDSVEARNAYLEPDLDGTRKSEVTWSGLPDGGTAFMAWTRGWDPEVGSEEEIAFLAAVAAKETEGVIEVDNLDYAMRSHMLWGVMRLAFESAERERLMEDLKRGIVKTGRIDDETKAEQWNSTGFDGDGAVCAEVGCTMACRCGGSD</sequence>
<evidence type="ECO:0000313" key="1">
    <source>
        <dbReference type="EMBL" id="ERF72911.1"/>
    </source>
</evidence>
<name>U1GLX6_ENDPU</name>
<dbReference type="RefSeq" id="XP_007801455.1">
    <property type="nucleotide sequence ID" value="XM_007803264.1"/>
</dbReference>
<evidence type="ECO:0000313" key="2">
    <source>
        <dbReference type="Proteomes" id="UP000019373"/>
    </source>
</evidence>
<proteinExistence type="predicted"/>
<dbReference type="OrthoDB" id="427186at2759"/>
<dbReference type="OMA" id="WNSMEAR"/>
<dbReference type="eggNOG" id="ENOG502SJTF">
    <property type="taxonomic scope" value="Eukaryota"/>
</dbReference>
<keyword evidence="2" id="KW-1185">Reference proteome</keyword>